<evidence type="ECO:0000259" key="10">
    <source>
        <dbReference type="Pfam" id="PF22692"/>
    </source>
</evidence>
<dbReference type="Proteomes" id="UP001199296">
    <property type="component" value="Unassembled WGS sequence"/>
</dbReference>
<dbReference type="PANTHER" id="PTHR30435">
    <property type="entry name" value="FLAGELLAR PROTEIN"/>
    <property type="match status" value="1"/>
</dbReference>
<dbReference type="SUPFAM" id="SSF117143">
    <property type="entry name" value="Flagellar hook protein flgE"/>
    <property type="match status" value="2"/>
</dbReference>
<keyword evidence="11" id="KW-0282">Flagellum</keyword>
<dbReference type="PANTHER" id="PTHR30435:SF1">
    <property type="entry name" value="FLAGELLAR HOOK PROTEIN FLGE"/>
    <property type="match status" value="1"/>
</dbReference>
<dbReference type="InterPro" id="IPR001444">
    <property type="entry name" value="Flag_bb_rod_N"/>
</dbReference>
<dbReference type="Gene3D" id="2.60.98.20">
    <property type="entry name" value="Flagellar hook protein FlgE"/>
    <property type="match status" value="1"/>
</dbReference>
<dbReference type="InterPro" id="IPR020013">
    <property type="entry name" value="Flagellar_FlgE/F/G"/>
</dbReference>
<evidence type="ECO:0000259" key="9">
    <source>
        <dbReference type="Pfam" id="PF07559"/>
    </source>
</evidence>
<gene>
    <name evidence="11" type="ORF">LJ207_07680</name>
</gene>
<dbReference type="InterPro" id="IPR037058">
    <property type="entry name" value="Falgellar_hook_FlgE_sf"/>
</dbReference>
<comment type="similarity">
    <text evidence="2 5">Belongs to the flagella basal body rod proteins family.</text>
</comment>
<dbReference type="InterPro" id="IPR037925">
    <property type="entry name" value="FlgE/F/G-like"/>
</dbReference>
<evidence type="ECO:0000256" key="4">
    <source>
        <dbReference type="ARBA" id="ARBA00023143"/>
    </source>
</evidence>
<dbReference type="InterPro" id="IPR010930">
    <property type="entry name" value="Flg_bb/hook_C_dom"/>
</dbReference>
<feature type="domain" description="Flagellar hook protein FlgE/F/G-like D1" evidence="10">
    <location>
        <begin position="95"/>
        <end position="156"/>
    </location>
</feature>
<feature type="domain" description="Flagellar basal body rod protein N-terminal" evidence="7">
    <location>
        <begin position="5"/>
        <end position="35"/>
    </location>
</feature>
<evidence type="ECO:0000256" key="1">
    <source>
        <dbReference type="ARBA" id="ARBA00004117"/>
    </source>
</evidence>
<dbReference type="Pfam" id="PF00460">
    <property type="entry name" value="Flg_bb_rod"/>
    <property type="match status" value="1"/>
</dbReference>
<dbReference type="InterPro" id="IPR019776">
    <property type="entry name" value="Flagellar_basal_body_rod_CS"/>
</dbReference>
<evidence type="ECO:0000313" key="11">
    <source>
        <dbReference type="EMBL" id="MCC3145201.1"/>
    </source>
</evidence>
<dbReference type="NCBIfam" id="TIGR03506">
    <property type="entry name" value="FlgEFG_subfam"/>
    <property type="match status" value="2"/>
</dbReference>
<dbReference type="GO" id="GO:0005829">
    <property type="term" value="C:cytosol"/>
    <property type="evidence" value="ECO:0007669"/>
    <property type="project" value="TreeGrafter"/>
</dbReference>
<comment type="function">
    <text evidence="5">A flexible structure which links the flagellar filament to the drive apparatus in the basal body.</text>
</comment>
<dbReference type="AlphaFoldDB" id="A0AAW4X069"/>
<reference evidence="11 12" key="1">
    <citation type="submission" date="2021-10" db="EMBL/GenBank/DDBJ databases">
        <authorList>
            <person name="Grouzdev D.S."/>
            <person name="Pantiukh K.S."/>
            <person name="Krutkina M.S."/>
        </authorList>
    </citation>
    <scope>NUCLEOTIDE SEQUENCE [LARGE SCALE GENOMIC DNA]</scope>
    <source>
        <strain evidence="11 12">Z-7514</strain>
    </source>
</reference>
<dbReference type="InterPro" id="IPR053967">
    <property type="entry name" value="LlgE_F_G-like_D1"/>
</dbReference>
<keyword evidence="11" id="KW-0966">Cell projection</keyword>
<dbReference type="GO" id="GO:0009424">
    <property type="term" value="C:bacterial-type flagellum hook"/>
    <property type="evidence" value="ECO:0007669"/>
    <property type="project" value="TreeGrafter"/>
</dbReference>
<feature type="domain" description="Flagellar hook protein FlgE D2" evidence="9">
    <location>
        <begin position="315"/>
        <end position="421"/>
    </location>
</feature>
<proteinExistence type="inferred from homology"/>
<dbReference type="Pfam" id="PF22692">
    <property type="entry name" value="LlgE_F_G_D1"/>
    <property type="match status" value="1"/>
</dbReference>
<comment type="caution">
    <text evidence="11">The sequence shown here is derived from an EMBL/GenBank/DDBJ whole genome shotgun (WGS) entry which is preliminary data.</text>
</comment>
<accession>A0AAW4X069</accession>
<dbReference type="Pfam" id="PF06429">
    <property type="entry name" value="Flg_bbr_C"/>
    <property type="match status" value="1"/>
</dbReference>
<dbReference type="GO" id="GO:0071978">
    <property type="term" value="P:bacterial-type flagellum-dependent swarming motility"/>
    <property type="evidence" value="ECO:0007669"/>
    <property type="project" value="TreeGrafter"/>
</dbReference>
<evidence type="ECO:0000259" key="7">
    <source>
        <dbReference type="Pfam" id="PF00460"/>
    </source>
</evidence>
<keyword evidence="12" id="KW-1185">Reference proteome</keyword>
<evidence type="ECO:0000256" key="3">
    <source>
        <dbReference type="ARBA" id="ARBA00019015"/>
    </source>
</evidence>
<comment type="subcellular location">
    <subcellularLocation>
        <location evidence="1 5">Bacterial flagellum basal body</location>
    </subcellularLocation>
</comment>
<dbReference type="PROSITE" id="PS00588">
    <property type="entry name" value="FLAGELLA_BB_ROD"/>
    <property type="match status" value="1"/>
</dbReference>
<feature type="domain" description="Flagellar basal-body/hook protein C-terminal" evidence="8">
    <location>
        <begin position="497"/>
        <end position="539"/>
    </location>
</feature>
<evidence type="ECO:0000313" key="12">
    <source>
        <dbReference type="Proteomes" id="UP001199296"/>
    </source>
</evidence>
<evidence type="ECO:0000256" key="6">
    <source>
        <dbReference type="SAM" id="MobiDB-lite"/>
    </source>
</evidence>
<evidence type="ECO:0000256" key="5">
    <source>
        <dbReference type="RuleBase" id="RU362116"/>
    </source>
</evidence>
<name>A0AAW4X069_9FIRM</name>
<dbReference type="RefSeq" id="WP_229345788.1">
    <property type="nucleotide sequence ID" value="NZ_JAJFAT010000009.1"/>
</dbReference>
<dbReference type="GO" id="GO:0009425">
    <property type="term" value="C:bacterial-type flagellum basal body"/>
    <property type="evidence" value="ECO:0007669"/>
    <property type="project" value="UniProtKB-SubCell"/>
</dbReference>
<protein>
    <recommendedName>
        <fullName evidence="3 5">Flagellar hook protein FlgE</fullName>
    </recommendedName>
</protein>
<dbReference type="InterPro" id="IPR011491">
    <property type="entry name" value="FlgE_D2"/>
</dbReference>
<sequence length="541" mass="57908">MLRSMYAGVSGLDSHQEMMDVIGNNISNVNTVGFKSSRVTFQEMLTQTIQGASAADDARGGTNAQQVGLGTSVASIDNNMTSGNLESTGQGSDVAIQGDGFFVLREGQTQSYSRAGNFGFDENGNLYSLSNGKLVQGWLADADGEFGAFNNDSLGDIVLQNSINAQQTSRIDYGRNLDSALENELNVVSQNLNLEANGLEDSLRFSLEPADNSEFNEWNFSLEADDENTDINGNVNPLTGIIRLDADGNLLSFADDDGNDLIDNIEVTLSDGTTTGDIDLNTAAIDESLNAGSLLEVDGDPDSNLELGYQLNTERNIAVDVYDSQGEKHTVELLIKKTDNNTWEIEDESLEVSGTNDGSVELEGGNHEIIFNDNGNIISGETANIAFIPNGPEVEQNIELDFSRLTQFANSMTATSENVNGNSNGVLESFSFTETGNIEGSYDNGLNQTLAKLALADFSNPSGLQRKEGVFEDSANSGDPDIGAAAQDGKGSLAPANLEMSNANLSEEFTNMITAQRGFQANSRVITTSDEMLQELVNLKR</sequence>
<dbReference type="Pfam" id="PF07559">
    <property type="entry name" value="FlgE_D2"/>
    <property type="match status" value="1"/>
</dbReference>
<evidence type="ECO:0000259" key="8">
    <source>
        <dbReference type="Pfam" id="PF06429"/>
    </source>
</evidence>
<dbReference type="EMBL" id="JAJFAT010000009">
    <property type="protein sequence ID" value="MCC3145201.1"/>
    <property type="molecule type" value="Genomic_DNA"/>
</dbReference>
<keyword evidence="11" id="KW-0969">Cilium</keyword>
<evidence type="ECO:0000256" key="2">
    <source>
        <dbReference type="ARBA" id="ARBA00009677"/>
    </source>
</evidence>
<organism evidence="11 12">
    <name type="scientific">Halanaerobium polyolivorans</name>
    <dbReference type="NCBI Taxonomy" id="2886943"/>
    <lineage>
        <taxon>Bacteria</taxon>
        <taxon>Bacillati</taxon>
        <taxon>Bacillota</taxon>
        <taxon>Clostridia</taxon>
        <taxon>Halanaerobiales</taxon>
        <taxon>Halanaerobiaceae</taxon>
        <taxon>Halanaerobium</taxon>
    </lineage>
</organism>
<keyword evidence="4 5" id="KW-0975">Bacterial flagellum</keyword>
<feature type="region of interest" description="Disordered" evidence="6">
    <location>
        <begin position="471"/>
        <end position="495"/>
    </location>
</feature>